<evidence type="ECO:0000259" key="7">
    <source>
        <dbReference type="PROSITE" id="PS50835"/>
    </source>
</evidence>
<keyword evidence="2 6" id="KW-0732">Signal</keyword>
<sequence length="1089" mass="124876">MEIRQHRCVVLILAIFLLYTHGEEHCVTSSSGGTSGRVLHCTNATLGDVRGRFFGEGQSYTEIILRNISNADRKIFLELRDASETEVLVWVGSGVNDGQFERLMGDRRRFVRLRKLDLSDNEVSHVPERSFAKLIQLKILNLSGNRIGNVSANIFMDLQTLKELHMARNGLVQISTATWSPFVYLKELLVLDLADNSIRDLPRHTFRGLDVLKQLHLQRNQLTVVPFQLFADIGSVEMLDLSHNGIVSILDNHFIDNGKLQVLHLEHNKLVSIFKNTFNGLSRLNYLNIAENRINFIDRNAFSNLEELRYLNISGNHLLILSSSVFSALTGLEQLDMSGNPFESLPKGILMHQYALKEFTLSRTGIRRIENLVARDNGTLNRDILRHLRVVTIQDNTNLSCLDGSVLANMPAVEILRITGNQLTTIPKEIGDLLTLRVVDLSGNALTFLPDTLNRLPHLRYVNFIANDFACDCRMHWMVSWLRHLLAPRENSTDNAVDDVWHEAAAVINVHDLKCRNGYPGDMQRVLQQLHCFKPSLIHVSQPTMHLLQSDATLECSFTGNPTPNIIWVTPHNEILRYVPDPDIKMPSVDPHQEKYQQSIELQFLNSTMSRRNYTRKETQKRNSSVDLLENGFLRVHNISRSDSGTYTCYAWNIMGNTSSDVRLYIDPIIFYRVKIGSIICGIITAACFLAGTLIVQLIRRINDRFGLTEKCMRNCCDCCYRDKATPRARQIYAMLDSIEHYKSMQLEKLRENYAQQVHRIKDNCGRHVEWVQNSYSSQAKHLKDIRDIGTHHLTSLRDQYYDQVKRVRDYSTGQLNWVRENYVFQRNKIRKFSAHQVLRLREGYKYQQQTLNKVLENLPSFYFENCRGRSDDDDEFDENLEVYLKTKMDKFSSQFDQRNHIMHQRHLDKMLENYSVRSVDDSKASVYYTPTGEDNLNSPMLHTSPIHINYIRNDVCLDLPAILYPEERLRLYQRKVDETNCATAAEGECVWVDPLTIDQFVRSDAAEVNERAKKRRRRKTIDLSFPLQDFTAVLKEDTSDDTSSGNPSTEETKVKSSGSGTNNSSSVSSGNCLLQSSSSLPVIVPPPP</sequence>
<dbReference type="PROSITE" id="PS50835">
    <property type="entry name" value="IG_LIKE"/>
    <property type="match status" value="1"/>
</dbReference>
<evidence type="ECO:0000313" key="8">
    <source>
        <dbReference type="EMBL" id="MBC1174142.1"/>
    </source>
</evidence>
<accession>A0A7G3AJC3</accession>
<dbReference type="EMBL" id="GITU01005439">
    <property type="protein sequence ID" value="MBC1174142.1"/>
    <property type="molecule type" value="Transcribed_RNA"/>
</dbReference>
<dbReference type="PROSITE" id="PS51450">
    <property type="entry name" value="LRR"/>
    <property type="match status" value="2"/>
</dbReference>
<evidence type="ECO:0000256" key="3">
    <source>
        <dbReference type="ARBA" id="ARBA00022737"/>
    </source>
</evidence>
<dbReference type="SMART" id="SM00409">
    <property type="entry name" value="IG"/>
    <property type="match status" value="1"/>
</dbReference>
<dbReference type="InterPro" id="IPR007110">
    <property type="entry name" value="Ig-like_dom"/>
</dbReference>
<dbReference type="PANTHER" id="PTHR24369:SF210">
    <property type="entry name" value="CHAOPTIN-RELATED"/>
    <property type="match status" value="1"/>
</dbReference>
<feature type="region of interest" description="Disordered" evidence="5">
    <location>
        <begin position="1037"/>
        <end position="1089"/>
    </location>
</feature>
<dbReference type="InterPro" id="IPR001611">
    <property type="entry name" value="Leu-rich_rpt"/>
</dbReference>
<dbReference type="VEuPathDB" id="VectorBase:LLONM1_003462"/>
<organism evidence="8">
    <name type="scientific">Lutzomyia longipalpis</name>
    <name type="common">Sand fly</name>
    <dbReference type="NCBI Taxonomy" id="7200"/>
    <lineage>
        <taxon>Eukaryota</taxon>
        <taxon>Metazoa</taxon>
        <taxon>Ecdysozoa</taxon>
        <taxon>Arthropoda</taxon>
        <taxon>Hexapoda</taxon>
        <taxon>Insecta</taxon>
        <taxon>Pterygota</taxon>
        <taxon>Neoptera</taxon>
        <taxon>Endopterygota</taxon>
        <taxon>Diptera</taxon>
        <taxon>Nematocera</taxon>
        <taxon>Psychodoidea</taxon>
        <taxon>Psychodidae</taxon>
        <taxon>Lutzomyia</taxon>
        <taxon>Lutzomyia</taxon>
    </lineage>
</organism>
<feature type="signal peptide" evidence="6">
    <location>
        <begin position="1"/>
        <end position="22"/>
    </location>
</feature>
<keyword evidence="3" id="KW-0677">Repeat</keyword>
<dbReference type="SUPFAM" id="SSF48726">
    <property type="entry name" value="Immunoglobulin"/>
    <property type="match status" value="1"/>
</dbReference>
<feature type="domain" description="Ig-like" evidence="7">
    <location>
        <begin position="535"/>
        <end position="665"/>
    </location>
</feature>
<dbReference type="SMART" id="SM00408">
    <property type="entry name" value="IGc2"/>
    <property type="match status" value="1"/>
</dbReference>
<proteinExistence type="predicted"/>
<keyword evidence="1" id="KW-0433">Leucine-rich repeat</keyword>
<feature type="compositionally biased region" description="Low complexity" evidence="5">
    <location>
        <begin position="1057"/>
        <end position="1083"/>
    </location>
</feature>
<evidence type="ECO:0000256" key="2">
    <source>
        <dbReference type="ARBA" id="ARBA00022729"/>
    </source>
</evidence>
<keyword evidence="4" id="KW-1015">Disulfide bond</keyword>
<dbReference type="InterPro" id="IPR036179">
    <property type="entry name" value="Ig-like_dom_sf"/>
</dbReference>
<dbReference type="InterPro" id="IPR050541">
    <property type="entry name" value="LRR_TM_domain-containing"/>
</dbReference>
<dbReference type="AlphaFoldDB" id="A0A7G3AJC3"/>
<dbReference type="Gene3D" id="2.60.40.10">
    <property type="entry name" value="Immunoglobulins"/>
    <property type="match status" value="1"/>
</dbReference>
<dbReference type="SMART" id="SM00369">
    <property type="entry name" value="LRR_TYP"/>
    <property type="match status" value="12"/>
</dbReference>
<dbReference type="SUPFAM" id="SSF52058">
    <property type="entry name" value="L domain-like"/>
    <property type="match status" value="2"/>
</dbReference>
<dbReference type="InterPro" id="IPR003598">
    <property type="entry name" value="Ig_sub2"/>
</dbReference>
<evidence type="ECO:0000256" key="1">
    <source>
        <dbReference type="ARBA" id="ARBA00022614"/>
    </source>
</evidence>
<dbReference type="Gene3D" id="3.80.10.10">
    <property type="entry name" value="Ribonuclease Inhibitor"/>
    <property type="match status" value="3"/>
</dbReference>
<protein>
    <submittedName>
        <fullName evidence="8">Putative membrane glycoprotein lig-1</fullName>
    </submittedName>
</protein>
<evidence type="ECO:0000256" key="5">
    <source>
        <dbReference type="SAM" id="MobiDB-lite"/>
    </source>
</evidence>
<reference evidence="8" key="1">
    <citation type="journal article" date="2020" name="BMC">
        <title>Leishmania infection induces a limited differential gene expression in the sand fly midgut.</title>
        <authorList>
            <person name="Coutinho-Abreu I.V."/>
            <person name="Serafim T.D."/>
            <person name="Meneses C."/>
            <person name="Kamhawi S."/>
            <person name="Oliveira F."/>
            <person name="Valenzuela J.G."/>
        </authorList>
    </citation>
    <scope>NUCLEOTIDE SEQUENCE</scope>
    <source>
        <strain evidence="8">Jacobina</strain>
        <tissue evidence="8">Midgut</tissue>
    </source>
</reference>
<dbReference type="Pfam" id="PF13927">
    <property type="entry name" value="Ig_3"/>
    <property type="match status" value="1"/>
</dbReference>
<feature type="chain" id="PRO_5028797618" evidence="6">
    <location>
        <begin position="23"/>
        <end position="1089"/>
    </location>
</feature>
<dbReference type="InterPro" id="IPR003591">
    <property type="entry name" value="Leu-rich_rpt_typical-subtyp"/>
</dbReference>
<evidence type="ECO:0000256" key="4">
    <source>
        <dbReference type="ARBA" id="ARBA00023157"/>
    </source>
</evidence>
<dbReference type="PANTHER" id="PTHR24369">
    <property type="entry name" value="ANTIGEN BSP, PUTATIVE-RELATED"/>
    <property type="match status" value="1"/>
</dbReference>
<dbReference type="InterPro" id="IPR003599">
    <property type="entry name" value="Ig_sub"/>
</dbReference>
<evidence type="ECO:0000256" key="6">
    <source>
        <dbReference type="SAM" id="SignalP"/>
    </source>
</evidence>
<dbReference type="Pfam" id="PF13855">
    <property type="entry name" value="LRR_8"/>
    <property type="match status" value="3"/>
</dbReference>
<dbReference type="GO" id="GO:0005886">
    <property type="term" value="C:plasma membrane"/>
    <property type="evidence" value="ECO:0007669"/>
    <property type="project" value="TreeGrafter"/>
</dbReference>
<name>A0A7G3AJC3_LUTLO</name>
<dbReference type="InterPro" id="IPR013783">
    <property type="entry name" value="Ig-like_fold"/>
</dbReference>
<dbReference type="InterPro" id="IPR032675">
    <property type="entry name" value="LRR_dom_sf"/>
</dbReference>